<proteinExistence type="predicted"/>
<dbReference type="RefSeq" id="WP_277524721.1">
    <property type="nucleotide sequence ID" value="NZ_JAMQOT010000012.1"/>
</dbReference>
<feature type="region of interest" description="Disordered" evidence="1">
    <location>
        <begin position="1"/>
        <end position="36"/>
    </location>
</feature>
<comment type="caution">
    <text evidence="2">The sequence shown here is derived from an EMBL/GenBank/DDBJ whole genome shotgun (WGS) entry which is preliminary data.</text>
</comment>
<dbReference type="EMBL" id="JAMQOT010000012">
    <property type="protein sequence ID" value="MDF9748150.1"/>
    <property type="molecule type" value="Genomic_DNA"/>
</dbReference>
<keyword evidence="3" id="KW-1185">Reference proteome</keyword>
<reference evidence="2" key="1">
    <citation type="submission" date="2022-06" db="EMBL/GenBank/DDBJ databases">
        <title>Natrinema sp. a new haloarchaeum isolate from saline soil.</title>
        <authorList>
            <person name="Strakova D."/>
            <person name="Galisteo C."/>
            <person name="Sanchez-Porro C."/>
            <person name="Ventosa A."/>
        </authorList>
    </citation>
    <scope>NUCLEOTIDE SEQUENCE</scope>
    <source>
        <strain evidence="2">S1CR25-10</strain>
    </source>
</reference>
<evidence type="ECO:0000256" key="1">
    <source>
        <dbReference type="SAM" id="MobiDB-lite"/>
    </source>
</evidence>
<evidence type="ECO:0000313" key="2">
    <source>
        <dbReference type="EMBL" id="MDF9748150.1"/>
    </source>
</evidence>
<feature type="compositionally biased region" description="Polar residues" evidence="1">
    <location>
        <begin position="11"/>
        <end position="30"/>
    </location>
</feature>
<sequence>MANEFECPEDSCTSTNWENDETAASRQSKISDFGSLEHPEDRTVQLMLITGAQDHRLFVKTVDELYIGTDDGVEQQQF</sequence>
<organism evidence="2 3">
    <name type="scientific">Natrinema salsiterrestre</name>
    <dbReference type="NCBI Taxonomy" id="2950540"/>
    <lineage>
        <taxon>Archaea</taxon>
        <taxon>Methanobacteriati</taxon>
        <taxon>Methanobacteriota</taxon>
        <taxon>Stenosarchaea group</taxon>
        <taxon>Halobacteria</taxon>
        <taxon>Halobacteriales</taxon>
        <taxon>Natrialbaceae</taxon>
        <taxon>Natrinema</taxon>
    </lineage>
</organism>
<protein>
    <submittedName>
        <fullName evidence="2">Uncharacterized protein</fullName>
    </submittedName>
</protein>
<dbReference type="Proteomes" id="UP001154061">
    <property type="component" value="Unassembled WGS sequence"/>
</dbReference>
<dbReference type="AlphaFoldDB" id="A0A9Q4L163"/>
<accession>A0A9Q4L163</accession>
<evidence type="ECO:0000313" key="3">
    <source>
        <dbReference type="Proteomes" id="UP001154061"/>
    </source>
</evidence>
<gene>
    <name evidence="2" type="ORF">NDI89_21500</name>
</gene>
<name>A0A9Q4L163_9EURY</name>